<accession>A0A3L6R7T2</accession>
<dbReference type="Proteomes" id="UP000275267">
    <property type="component" value="Unassembled WGS sequence"/>
</dbReference>
<proteinExistence type="predicted"/>
<evidence type="ECO:0000313" key="2">
    <source>
        <dbReference type="Proteomes" id="UP000275267"/>
    </source>
</evidence>
<comment type="caution">
    <text evidence="1">The sequence shown here is derived from an EMBL/GenBank/DDBJ whole genome shotgun (WGS) entry which is preliminary data.</text>
</comment>
<protein>
    <submittedName>
        <fullName evidence="1">Uncharacterized protein</fullName>
    </submittedName>
</protein>
<name>A0A3L6R7T2_PANMI</name>
<reference evidence="2" key="1">
    <citation type="journal article" date="2019" name="Nat. Commun.">
        <title>The genome of broomcorn millet.</title>
        <authorList>
            <person name="Zou C."/>
            <person name="Miki D."/>
            <person name="Li D."/>
            <person name="Tang Q."/>
            <person name="Xiao L."/>
            <person name="Rajput S."/>
            <person name="Deng P."/>
            <person name="Jia W."/>
            <person name="Huang R."/>
            <person name="Zhang M."/>
            <person name="Sun Y."/>
            <person name="Hu J."/>
            <person name="Fu X."/>
            <person name="Schnable P.S."/>
            <person name="Li F."/>
            <person name="Zhang H."/>
            <person name="Feng B."/>
            <person name="Zhu X."/>
            <person name="Liu R."/>
            <person name="Schnable J.C."/>
            <person name="Zhu J.-K."/>
            <person name="Zhang H."/>
        </authorList>
    </citation>
    <scope>NUCLEOTIDE SEQUENCE [LARGE SCALE GENOMIC DNA]</scope>
</reference>
<evidence type="ECO:0000313" key="1">
    <source>
        <dbReference type="EMBL" id="RLM98350.1"/>
    </source>
</evidence>
<dbReference type="AlphaFoldDB" id="A0A3L6R7T2"/>
<dbReference type="EMBL" id="PQIB02000009">
    <property type="protein sequence ID" value="RLM98350.1"/>
    <property type="molecule type" value="Genomic_DNA"/>
</dbReference>
<keyword evidence="2" id="KW-1185">Reference proteome</keyword>
<sequence length="162" mass="18330">MHPHRWREGRRWRPSVAVGRAQRCSCTCAQRARLLATAELLLPTNRAALALSSDGEAFRREGRRHIERDGGEDVAPFAFHGSVTRRRDLLATLRAAGQQVGRMRWGGAAPPRLFSRRSPLPCQGRPCRPLDEPGCGHGGQLREAAEEERRLWQEEHRVVMLQ</sequence>
<organism evidence="1 2">
    <name type="scientific">Panicum miliaceum</name>
    <name type="common">Proso millet</name>
    <name type="synonym">Broomcorn millet</name>
    <dbReference type="NCBI Taxonomy" id="4540"/>
    <lineage>
        <taxon>Eukaryota</taxon>
        <taxon>Viridiplantae</taxon>
        <taxon>Streptophyta</taxon>
        <taxon>Embryophyta</taxon>
        <taxon>Tracheophyta</taxon>
        <taxon>Spermatophyta</taxon>
        <taxon>Magnoliopsida</taxon>
        <taxon>Liliopsida</taxon>
        <taxon>Poales</taxon>
        <taxon>Poaceae</taxon>
        <taxon>PACMAD clade</taxon>
        <taxon>Panicoideae</taxon>
        <taxon>Panicodae</taxon>
        <taxon>Paniceae</taxon>
        <taxon>Panicinae</taxon>
        <taxon>Panicum</taxon>
        <taxon>Panicum sect. Panicum</taxon>
    </lineage>
</organism>
<gene>
    <name evidence="1" type="ORF">C2845_PM06G04440</name>
</gene>